<sequence>MPAPVVLRPRHHGLDHAQGRLRGLWYYTVGEILVRARTQRRRAEGAPAAPSGPFFGGADPARVPRLAAVGNRWPELAERDIYRQGLRAFVDGLLAQAGRAS</sequence>
<dbReference type="Gene3D" id="1.10.357.10">
    <property type="entry name" value="Tetracycline Repressor, domain 2"/>
    <property type="match status" value="1"/>
</dbReference>
<name>A0A853BMN9_9ACTN</name>
<evidence type="ECO:0000313" key="1">
    <source>
        <dbReference type="EMBL" id="NYI96483.1"/>
    </source>
</evidence>
<evidence type="ECO:0000313" key="2">
    <source>
        <dbReference type="Proteomes" id="UP000575985"/>
    </source>
</evidence>
<evidence type="ECO:0008006" key="3">
    <source>
        <dbReference type="Google" id="ProtNLM"/>
    </source>
</evidence>
<accession>A0A853BMN9</accession>
<gene>
    <name evidence="1" type="ORF">HNR12_002760</name>
</gene>
<proteinExistence type="predicted"/>
<dbReference type="RefSeq" id="WP_179767837.1">
    <property type="nucleotide sequence ID" value="NZ_JACCFO010000001.1"/>
</dbReference>
<dbReference type="AlphaFoldDB" id="A0A853BMN9"/>
<keyword evidence="2" id="KW-1185">Reference proteome</keyword>
<dbReference type="Proteomes" id="UP000575985">
    <property type="component" value="Unassembled WGS sequence"/>
</dbReference>
<protein>
    <recommendedName>
        <fullName evidence="3">Tetracycline repressor TetR C-terminal domain-containing protein</fullName>
    </recommendedName>
</protein>
<organism evidence="1 2">
    <name type="scientific">Streptomonospora nanhaiensis</name>
    <dbReference type="NCBI Taxonomy" id="1323731"/>
    <lineage>
        <taxon>Bacteria</taxon>
        <taxon>Bacillati</taxon>
        <taxon>Actinomycetota</taxon>
        <taxon>Actinomycetes</taxon>
        <taxon>Streptosporangiales</taxon>
        <taxon>Nocardiopsidaceae</taxon>
        <taxon>Streptomonospora</taxon>
    </lineage>
</organism>
<reference evidence="1 2" key="1">
    <citation type="submission" date="2020-07" db="EMBL/GenBank/DDBJ databases">
        <title>Sequencing the genomes of 1000 actinobacteria strains.</title>
        <authorList>
            <person name="Klenk H.-P."/>
        </authorList>
    </citation>
    <scope>NUCLEOTIDE SEQUENCE [LARGE SCALE GENOMIC DNA]</scope>
    <source>
        <strain evidence="1 2">DSM 45927</strain>
    </source>
</reference>
<dbReference type="SUPFAM" id="SSF48498">
    <property type="entry name" value="Tetracyclin repressor-like, C-terminal domain"/>
    <property type="match status" value="1"/>
</dbReference>
<dbReference type="EMBL" id="JACCFO010000001">
    <property type="protein sequence ID" value="NYI96483.1"/>
    <property type="molecule type" value="Genomic_DNA"/>
</dbReference>
<comment type="caution">
    <text evidence="1">The sequence shown here is derived from an EMBL/GenBank/DDBJ whole genome shotgun (WGS) entry which is preliminary data.</text>
</comment>
<dbReference type="InterPro" id="IPR036271">
    <property type="entry name" value="Tet_transcr_reg_TetR-rel_C_sf"/>
</dbReference>